<protein>
    <submittedName>
        <fullName evidence="1">DUF3768 domain-containing protein</fullName>
    </submittedName>
</protein>
<proteinExistence type="predicted"/>
<evidence type="ECO:0000313" key="1">
    <source>
        <dbReference type="EMBL" id="QLL63870.1"/>
    </source>
</evidence>
<dbReference type="Proteomes" id="UP000510721">
    <property type="component" value="Chromosome"/>
</dbReference>
<evidence type="ECO:0000313" key="2">
    <source>
        <dbReference type="Proteomes" id="UP000510721"/>
    </source>
</evidence>
<dbReference type="EMBL" id="CP041238">
    <property type="protein sequence ID" value="QLL63870.1"/>
    <property type="molecule type" value="Genomic_DNA"/>
</dbReference>
<dbReference type="KEGG" id="emx:FKV68_19480"/>
<sequence>MATASSPRECRIRELNDALRTTFGTGRVMLTSGVQVLDESERAELLNAVQQFNDFTAANDPYGEHDFGRVVVGGKGYFWKIDYFDSDLQYQSPDPADAAVTTRVLTIMREDEY</sequence>
<dbReference type="AlphaFoldDB" id="A0A859QMH3"/>
<name>A0A859QMH3_9HYPH</name>
<accession>A0A859QMH3</accession>
<dbReference type="InterPro" id="IPR022243">
    <property type="entry name" value="DUF3768"/>
</dbReference>
<dbReference type="Pfam" id="PF12599">
    <property type="entry name" value="DUF3768"/>
    <property type="match status" value="1"/>
</dbReference>
<gene>
    <name evidence="1" type="ORF">FKV68_19480</name>
</gene>
<reference evidence="1 2" key="1">
    <citation type="submission" date="2019-06" db="EMBL/GenBank/DDBJ databases">
        <title>Complete genome sequence of Ensifer mexicanus ITTG R7 isolated from nodules of Acacia angustissima (Mill.) Kuntze.</title>
        <authorList>
            <person name="Rincon-Rosales R."/>
            <person name="Rogel M.A."/>
            <person name="Guerrero G."/>
            <person name="Rincon-Molina C.I."/>
            <person name="Lopez-Lopez A."/>
            <person name="Martinez-Romero E."/>
        </authorList>
    </citation>
    <scope>NUCLEOTIDE SEQUENCE [LARGE SCALE GENOMIC DNA]</scope>
    <source>
        <strain evidence="1 2">ITTG R7</strain>
    </source>
</reference>
<organism evidence="1 2">
    <name type="scientific">Sinorhizobium mexicanum</name>
    <dbReference type="NCBI Taxonomy" id="375549"/>
    <lineage>
        <taxon>Bacteria</taxon>
        <taxon>Pseudomonadati</taxon>
        <taxon>Pseudomonadota</taxon>
        <taxon>Alphaproteobacteria</taxon>
        <taxon>Hyphomicrobiales</taxon>
        <taxon>Rhizobiaceae</taxon>
        <taxon>Sinorhizobium/Ensifer group</taxon>
        <taxon>Sinorhizobium</taxon>
    </lineage>
</organism>
<keyword evidence="2" id="KW-1185">Reference proteome</keyword>